<feature type="transmembrane region" description="Helical" evidence="9">
    <location>
        <begin position="470"/>
        <end position="497"/>
    </location>
</feature>
<dbReference type="GO" id="GO:0005886">
    <property type="term" value="C:plasma membrane"/>
    <property type="evidence" value="ECO:0007669"/>
    <property type="project" value="UniProtKB-SubCell"/>
</dbReference>
<dbReference type="EMBL" id="FXTN01000006">
    <property type="protein sequence ID" value="SMO75112.1"/>
    <property type="molecule type" value="Genomic_DNA"/>
</dbReference>
<feature type="transmembrane region" description="Helical" evidence="9">
    <location>
        <begin position="975"/>
        <end position="994"/>
    </location>
</feature>
<feature type="transmembrane region" description="Helical" evidence="9">
    <location>
        <begin position="543"/>
        <end position="560"/>
    </location>
</feature>
<evidence type="ECO:0000256" key="9">
    <source>
        <dbReference type="SAM" id="Phobius"/>
    </source>
</evidence>
<feature type="transmembrane region" description="Helical" evidence="9">
    <location>
        <begin position="1006"/>
        <end position="1032"/>
    </location>
</feature>
<feature type="transmembrane region" description="Helical" evidence="9">
    <location>
        <begin position="874"/>
        <end position="892"/>
    </location>
</feature>
<dbReference type="Gene3D" id="3.30.2090.10">
    <property type="entry name" value="Multidrug efflux transporter AcrB TolC docking domain, DN and DC subdomains"/>
    <property type="match status" value="2"/>
</dbReference>
<feature type="transmembrane region" description="Helical" evidence="9">
    <location>
        <begin position="392"/>
        <end position="417"/>
    </location>
</feature>
<dbReference type="InterPro" id="IPR000731">
    <property type="entry name" value="SSD"/>
</dbReference>
<comment type="subcellular location">
    <subcellularLocation>
        <location evidence="1">Cell inner membrane</location>
        <topology evidence="1">Multi-pass membrane protein</topology>
    </subcellularLocation>
</comment>
<evidence type="ECO:0000313" key="12">
    <source>
        <dbReference type="Proteomes" id="UP000320300"/>
    </source>
</evidence>
<dbReference type="RefSeq" id="WP_142528641.1">
    <property type="nucleotide sequence ID" value="NZ_CBCSJO010000006.1"/>
</dbReference>
<gene>
    <name evidence="11" type="ORF">SAMN06265348_106175</name>
</gene>
<dbReference type="SUPFAM" id="SSF82714">
    <property type="entry name" value="Multidrug efflux transporter AcrB TolC docking domain, DN and DC subdomains"/>
    <property type="match status" value="2"/>
</dbReference>
<dbReference type="FunFam" id="3.30.70.1430:FF:000001">
    <property type="entry name" value="Efflux pump membrane transporter"/>
    <property type="match status" value="1"/>
</dbReference>
<dbReference type="PROSITE" id="PS50156">
    <property type="entry name" value="SSD"/>
    <property type="match status" value="1"/>
</dbReference>
<keyword evidence="12" id="KW-1185">Reference proteome</keyword>
<feature type="transmembrane region" description="Helical" evidence="9">
    <location>
        <begin position="438"/>
        <end position="458"/>
    </location>
</feature>
<keyword evidence="8 9" id="KW-0472">Membrane</keyword>
<evidence type="ECO:0000256" key="2">
    <source>
        <dbReference type="ARBA" id="ARBA00010942"/>
    </source>
</evidence>
<feature type="transmembrane region" description="Helical" evidence="9">
    <location>
        <begin position="899"/>
        <end position="923"/>
    </location>
</feature>
<dbReference type="Gene3D" id="3.30.70.1440">
    <property type="entry name" value="Multidrug efflux transporter AcrB pore domain"/>
    <property type="match status" value="1"/>
</dbReference>
<proteinExistence type="inferred from homology"/>
<evidence type="ECO:0000313" key="11">
    <source>
        <dbReference type="EMBL" id="SMO75112.1"/>
    </source>
</evidence>
<name>A0A521DU55_9SPHI</name>
<dbReference type="PRINTS" id="PR00702">
    <property type="entry name" value="ACRIFLAVINRP"/>
</dbReference>
<dbReference type="GO" id="GO:0015562">
    <property type="term" value="F:efflux transmembrane transporter activity"/>
    <property type="evidence" value="ECO:0007669"/>
    <property type="project" value="InterPro"/>
</dbReference>
<dbReference type="Gene3D" id="3.30.70.1430">
    <property type="entry name" value="Multidrug efflux transporter AcrB pore domain"/>
    <property type="match status" value="2"/>
</dbReference>
<evidence type="ECO:0000256" key="3">
    <source>
        <dbReference type="ARBA" id="ARBA00022448"/>
    </source>
</evidence>
<protein>
    <submittedName>
        <fullName evidence="11">Hydrophobic/amphiphilic exporter-1, HAE1 family</fullName>
    </submittedName>
</protein>
<evidence type="ECO:0000256" key="6">
    <source>
        <dbReference type="ARBA" id="ARBA00022692"/>
    </source>
</evidence>
<dbReference type="InterPro" id="IPR027463">
    <property type="entry name" value="AcrB_DN_DC_subdom"/>
</dbReference>
<dbReference type="InterPro" id="IPR001036">
    <property type="entry name" value="Acrflvin-R"/>
</dbReference>
<accession>A0A521DU55</accession>
<evidence type="ECO:0000256" key="7">
    <source>
        <dbReference type="ARBA" id="ARBA00022989"/>
    </source>
</evidence>
<dbReference type="InterPro" id="IPR004764">
    <property type="entry name" value="MdtF-like"/>
</dbReference>
<evidence type="ECO:0000256" key="4">
    <source>
        <dbReference type="ARBA" id="ARBA00022475"/>
    </source>
</evidence>
<keyword evidence="6 9" id="KW-0812">Transmembrane</keyword>
<evidence type="ECO:0000256" key="5">
    <source>
        <dbReference type="ARBA" id="ARBA00022519"/>
    </source>
</evidence>
<dbReference type="Proteomes" id="UP000320300">
    <property type="component" value="Unassembled WGS sequence"/>
</dbReference>
<dbReference type="Pfam" id="PF00873">
    <property type="entry name" value="ACR_tran"/>
    <property type="match status" value="1"/>
</dbReference>
<comment type="similarity">
    <text evidence="2">Belongs to the resistance-nodulation-cell division (RND) (TC 2.A.6) family.</text>
</comment>
<dbReference type="AlphaFoldDB" id="A0A521DU55"/>
<feature type="domain" description="SSD" evidence="10">
    <location>
        <begin position="370"/>
        <end position="495"/>
    </location>
</feature>
<dbReference type="Gene3D" id="3.30.70.1320">
    <property type="entry name" value="Multidrug efflux transporter AcrB pore domain like"/>
    <property type="match status" value="1"/>
</dbReference>
<feature type="transmembrane region" description="Helical" evidence="9">
    <location>
        <begin position="342"/>
        <end position="359"/>
    </location>
</feature>
<organism evidence="11 12">
    <name type="scientific">Pedobacter westerhofensis</name>
    <dbReference type="NCBI Taxonomy" id="425512"/>
    <lineage>
        <taxon>Bacteria</taxon>
        <taxon>Pseudomonadati</taxon>
        <taxon>Bacteroidota</taxon>
        <taxon>Sphingobacteriia</taxon>
        <taxon>Sphingobacteriales</taxon>
        <taxon>Sphingobacteriaceae</taxon>
        <taxon>Pedobacter</taxon>
    </lineage>
</organism>
<feature type="transmembrane region" description="Helical" evidence="9">
    <location>
        <begin position="929"/>
        <end position="954"/>
    </location>
</feature>
<dbReference type="NCBIfam" id="TIGR00915">
    <property type="entry name" value="2A0602"/>
    <property type="match status" value="1"/>
</dbReference>
<reference evidence="11 12" key="1">
    <citation type="submission" date="2017-05" db="EMBL/GenBank/DDBJ databases">
        <authorList>
            <person name="Varghese N."/>
            <person name="Submissions S."/>
        </authorList>
    </citation>
    <scope>NUCLEOTIDE SEQUENCE [LARGE SCALE GENOMIC DNA]</scope>
    <source>
        <strain evidence="11 12">DSM 19036</strain>
    </source>
</reference>
<evidence type="ECO:0000256" key="1">
    <source>
        <dbReference type="ARBA" id="ARBA00004429"/>
    </source>
</evidence>
<dbReference type="GO" id="GO:0009636">
    <property type="term" value="P:response to toxic substance"/>
    <property type="evidence" value="ECO:0007669"/>
    <property type="project" value="UniProtKB-ARBA"/>
</dbReference>
<keyword evidence="4" id="KW-1003">Cell membrane</keyword>
<dbReference type="PANTHER" id="PTHR32063">
    <property type="match status" value="1"/>
</dbReference>
<dbReference type="GO" id="GO:0042910">
    <property type="term" value="F:xenobiotic transmembrane transporter activity"/>
    <property type="evidence" value="ECO:0007669"/>
    <property type="project" value="TreeGrafter"/>
</dbReference>
<keyword evidence="7 9" id="KW-1133">Transmembrane helix</keyword>
<evidence type="ECO:0000259" key="10">
    <source>
        <dbReference type="PROSITE" id="PS50156"/>
    </source>
</evidence>
<feature type="transmembrane region" description="Helical" evidence="9">
    <location>
        <begin position="366"/>
        <end position="386"/>
    </location>
</feature>
<keyword evidence="3" id="KW-0813">Transport</keyword>
<sequence length="1069" mass="116517">MIKKFIQRPVLATVISVLLVILGILGLTQLPLEQFPDIAPPAIQVTATYPGANAETLLRSVAPSLEESINGVENMMYMNSTASNDGILVISVYFKLGTDADQAAVNVQNRVSQAQSQLPPEVIQQGITTTKQQNSNIMSIDLITDDTSKYDYTFLVNYAQINIIPEIKRIEGVGAVSMLGGNKDYSMRVWLKPQQMASYNVTPKEITAVIQDKNLEAAPGRLGESSSEAFEYIIKYKGKLNKPEDYENIVIRANADGSVLRLRDVARIEFGSYTYGSSTSINGKTGFMIGIFQLSGSNSNEIQIKILEVMDKAAKDFPKGIKYIVLYNTKDALDESITQVKHTLIEAFILVFIVVYLFLQDFRSTLIPAIAVPVAILGTFFFMNLFGFTVNLLTLFALVLAIGIVVDDAIVVVEAVHSKMEHDHLPAKQATIKAMHEISGAIIAITLIMAAVFLPVGFLKGSTGVFYRQFAFTMAIAIVISAVNALTLSPALAALFLKNVHMEEEGSHRKGFAGRFFKGFNTSFDKMTNRYSNSLRFLIGHKWISLAGLAILILATGVLMNRTKTGFIPSEDQGFIAVSVSLPPGASLDRNVKVAKEIEKILLHEPYLRVLSTTSGFDLLTFTGSPSANITFVLLKPRKDRGPVKDINEIVGIIQSKLAAIKTADCFVFTFPTVPGFSNIDGLDFVLQDKTGSGQLAKFGTVGNQFITELMKRPEIALAFTTFRADYPQLELEVDDVKADQLGVSTKDILQTMQTYFGSTQASDFNRFGRYYRVMVQADKADRTDQSAINGVYVKNNTGESVPISTLVKLKRVYGTETASRYNLFNSMKINAMPKPGFSTGDAINAVKEVAASKLPTGYSYAFSGITKEEIASGGQSTIIFVLCLVFVYFLLSAQYESYILPFAVMLSIPTGIFGVFATIGLVGIENNIYVQVALIMLIGLLAKNAILIVEFALQRRKNGESILDAAIDAAKARIRPIIMTSAAFVAGLIPMMFASGPSAQGNHSISIGAAGGMAAGVLLGLLIIPVLFVIFQGLQERFTGIPTDLDPDEEALYALPAPEVHLKHQTNH</sequence>
<dbReference type="PANTHER" id="PTHR32063:SF9">
    <property type="entry name" value="SIMILAR TO MULTIDRUG RESISTANCE PROTEIN MEXB"/>
    <property type="match status" value="1"/>
</dbReference>
<evidence type="ECO:0000256" key="8">
    <source>
        <dbReference type="ARBA" id="ARBA00023136"/>
    </source>
</evidence>
<dbReference type="SUPFAM" id="SSF82866">
    <property type="entry name" value="Multidrug efflux transporter AcrB transmembrane domain"/>
    <property type="match status" value="2"/>
</dbReference>
<dbReference type="FunFam" id="1.20.1640.10:FF:000001">
    <property type="entry name" value="Efflux pump membrane transporter"/>
    <property type="match status" value="1"/>
</dbReference>
<dbReference type="OrthoDB" id="9758234at2"/>
<dbReference type="SUPFAM" id="SSF82693">
    <property type="entry name" value="Multidrug efflux transporter AcrB pore domain, PN1, PN2, PC1 and PC2 subdomains"/>
    <property type="match status" value="4"/>
</dbReference>
<keyword evidence="5" id="KW-0997">Cell inner membrane</keyword>
<dbReference type="Gene3D" id="1.20.1640.10">
    <property type="entry name" value="Multidrug efflux transporter AcrB transmembrane domain"/>
    <property type="match status" value="2"/>
</dbReference>